<gene>
    <name evidence="1" type="ORF">F5148DRAFT_981893</name>
</gene>
<organism evidence="1 2">
    <name type="scientific">Russula earlei</name>
    <dbReference type="NCBI Taxonomy" id="71964"/>
    <lineage>
        <taxon>Eukaryota</taxon>
        <taxon>Fungi</taxon>
        <taxon>Dikarya</taxon>
        <taxon>Basidiomycota</taxon>
        <taxon>Agaricomycotina</taxon>
        <taxon>Agaricomycetes</taxon>
        <taxon>Russulales</taxon>
        <taxon>Russulaceae</taxon>
        <taxon>Russula</taxon>
    </lineage>
</organism>
<dbReference type="EMBL" id="JAGFNK010000140">
    <property type="protein sequence ID" value="KAI9507119.1"/>
    <property type="molecule type" value="Genomic_DNA"/>
</dbReference>
<protein>
    <submittedName>
        <fullName evidence="1">Uncharacterized protein</fullName>
    </submittedName>
</protein>
<name>A0ACC0U7Q8_9AGAM</name>
<sequence length="370" mass="41433">MSLLSLSDGYVRALVLFSFSTLPSPLPSFQALDAYIQSQKALLARTQSDLDRLRRIREQAAAQSDQSFDSFHEKFKDSIVRLDCHPAITAEVQDKIDWDLFNGHDPTPLRTFTAELRAVHHARSQPSTKQQTALSSVQQLVRAARRTIIEPVLASFELSSDSSDEEQPALDDRRGSREGGPIRLAHHLRKSRLTVRASGVQILRDVEDESADVDIATDGEAFAPNPSKVITSLSSPYLAEQPVMSNSGMRSPRVSVFRARRSLPTRPHASKAKSPTLKAKQVAELDRDFPELLIAKKDKPKSETYKQAWSVSEQHLLERLLTEIPDGEKNRWSKISKAMGGRRTPRQVASRVQKYFEKLKLFGVNVGRAS</sequence>
<comment type="caution">
    <text evidence="1">The sequence shown here is derived from an EMBL/GenBank/DDBJ whole genome shotgun (WGS) entry which is preliminary data.</text>
</comment>
<evidence type="ECO:0000313" key="2">
    <source>
        <dbReference type="Proteomes" id="UP001207468"/>
    </source>
</evidence>
<reference evidence="1" key="1">
    <citation type="submission" date="2021-03" db="EMBL/GenBank/DDBJ databases">
        <title>Evolutionary priming and transition to the ectomycorrhizal habit in an iconic lineage of mushroom-forming fungi: is preadaptation a requirement?</title>
        <authorList>
            <consortium name="DOE Joint Genome Institute"/>
            <person name="Looney B.P."/>
            <person name="Miyauchi S."/>
            <person name="Morin E."/>
            <person name="Drula E."/>
            <person name="Courty P.E."/>
            <person name="Chicoki N."/>
            <person name="Fauchery L."/>
            <person name="Kohler A."/>
            <person name="Kuo A."/>
            <person name="LaButti K."/>
            <person name="Pangilinan J."/>
            <person name="Lipzen A."/>
            <person name="Riley R."/>
            <person name="Andreopoulos W."/>
            <person name="He G."/>
            <person name="Johnson J."/>
            <person name="Barry K.W."/>
            <person name="Grigoriev I.V."/>
            <person name="Nagy L."/>
            <person name="Hibbett D."/>
            <person name="Henrissat B."/>
            <person name="Matheny P.B."/>
            <person name="Labbe J."/>
            <person name="Martin A.F."/>
        </authorList>
    </citation>
    <scope>NUCLEOTIDE SEQUENCE</scope>
    <source>
        <strain evidence="1">BPL698</strain>
    </source>
</reference>
<accession>A0ACC0U7Q8</accession>
<keyword evidence="2" id="KW-1185">Reference proteome</keyword>
<dbReference type="Proteomes" id="UP001207468">
    <property type="component" value="Unassembled WGS sequence"/>
</dbReference>
<proteinExistence type="predicted"/>
<evidence type="ECO:0000313" key="1">
    <source>
        <dbReference type="EMBL" id="KAI9507119.1"/>
    </source>
</evidence>